<evidence type="ECO:0000256" key="5">
    <source>
        <dbReference type="ARBA" id="ARBA00023239"/>
    </source>
</evidence>
<evidence type="ECO:0000256" key="6">
    <source>
        <dbReference type="RuleBase" id="RU000382"/>
    </source>
</evidence>
<dbReference type="InterPro" id="IPR002129">
    <property type="entry name" value="PyrdxlP-dep_de-COase"/>
</dbReference>
<evidence type="ECO:0000313" key="8">
    <source>
        <dbReference type="Proteomes" id="UP001196843"/>
    </source>
</evidence>
<keyword evidence="3" id="KW-0210">Decarboxylase</keyword>
<dbReference type="GO" id="GO:0008483">
    <property type="term" value="F:transaminase activity"/>
    <property type="evidence" value="ECO:0007669"/>
    <property type="project" value="UniProtKB-KW"/>
</dbReference>
<protein>
    <submittedName>
        <fullName evidence="7">Aspartate aminotransferase family protein</fullName>
    </submittedName>
</protein>
<dbReference type="Pfam" id="PF00282">
    <property type="entry name" value="Pyridoxal_deC"/>
    <property type="match status" value="1"/>
</dbReference>
<keyword evidence="7" id="KW-0808">Transferase</keyword>
<evidence type="ECO:0000313" key="7">
    <source>
        <dbReference type="EMBL" id="MBW9093595.1"/>
    </source>
</evidence>
<dbReference type="InterPro" id="IPR010977">
    <property type="entry name" value="Aromatic_deC"/>
</dbReference>
<keyword evidence="8" id="KW-1185">Reference proteome</keyword>
<dbReference type="EMBL" id="JAEUAW010000005">
    <property type="protein sequence ID" value="MBW9093595.1"/>
    <property type="molecule type" value="Genomic_DNA"/>
</dbReference>
<evidence type="ECO:0000256" key="2">
    <source>
        <dbReference type="ARBA" id="ARBA00009533"/>
    </source>
</evidence>
<dbReference type="PANTHER" id="PTHR11999">
    <property type="entry name" value="GROUP II PYRIDOXAL-5-PHOSPHATE DECARBOXYLASE"/>
    <property type="match status" value="1"/>
</dbReference>
<dbReference type="SUPFAM" id="SSF53383">
    <property type="entry name" value="PLP-dependent transferases"/>
    <property type="match status" value="1"/>
</dbReference>
<gene>
    <name evidence="7" type="ORF">JNB62_07880</name>
</gene>
<comment type="similarity">
    <text evidence="2 6">Belongs to the group II decarboxylase family.</text>
</comment>
<comment type="cofactor">
    <cofactor evidence="1 6">
        <name>pyridoxal 5'-phosphate</name>
        <dbReference type="ChEBI" id="CHEBI:597326"/>
    </cofactor>
</comment>
<dbReference type="InterPro" id="IPR015421">
    <property type="entry name" value="PyrdxlP-dep_Trfase_major"/>
</dbReference>
<dbReference type="Gene3D" id="3.40.640.10">
    <property type="entry name" value="Type I PLP-dependent aspartate aminotransferase-like (Major domain)"/>
    <property type="match status" value="1"/>
</dbReference>
<organism evidence="7 8">
    <name type="scientific">Microbacterium jejuense</name>
    <dbReference type="NCBI Taxonomy" id="1263637"/>
    <lineage>
        <taxon>Bacteria</taxon>
        <taxon>Bacillati</taxon>
        <taxon>Actinomycetota</taxon>
        <taxon>Actinomycetes</taxon>
        <taxon>Micrococcales</taxon>
        <taxon>Microbacteriaceae</taxon>
        <taxon>Microbacterium</taxon>
    </lineage>
</organism>
<keyword evidence="5 6" id="KW-0456">Lyase</keyword>
<reference evidence="7 8" key="1">
    <citation type="journal article" date="2021" name="MBio">
        <title>Poor Competitiveness of Bradyrhizobium in Pigeon Pea Root Colonization in Indian Soils.</title>
        <authorList>
            <person name="Chalasani D."/>
            <person name="Basu A."/>
            <person name="Pullabhotla S.V.S.R.N."/>
            <person name="Jorrin B."/>
            <person name="Neal A.L."/>
            <person name="Poole P.S."/>
            <person name="Podile A.R."/>
            <person name="Tkacz A."/>
        </authorList>
    </citation>
    <scope>NUCLEOTIDE SEQUENCE [LARGE SCALE GENOMIC DNA]</scope>
    <source>
        <strain evidence="7 8">HU14</strain>
    </source>
</reference>
<keyword evidence="7" id="KW-0032">Aminotransferase</keyword>
<dbReference type="PANTHER" id="PTHR11999:SF70">
    <property type="entry name" value="MIP05841P"/>
    <property type="match status" value="1"/>
</dbReference>
<evidence type="ECO:0000256" key="3">
    <source>
        <dbReference type="ARBA" id="ARBA00022793"/>
    </source>
</evidence>
<dbReference type="InterPro" id="IPR015422">
    <property type="entry name" value="PyrdxlP-dep_Trfase_small"/>
</dbReference>
<name>A0ABS7HME6_9MICO</name>
<dbReference type="Gene3D" id="3.90.1150.10">
    <property type="entry name" value="Aspartate Aminotransferase, domain 1"/>
    <property type="match status" value="1"/>
</dbReference>
<accession>A0ABS7HME6</accession>
<evidence type="ECO:0000256" key="4">
    <source>
        <dbReference type="ARBA" id="ARBA00022898"/>
    </source>
</evidence>
<dbReference type="RefSeq" id="WP_220300329.1">
    <property type="nucleotide sequence ID" value="NZ_JAEUAW010000005.1"/>
</dbReference>
<dbReference type="Proteomes" id="UP001196843">
    <property type="component" value="Unassembled WGS sequence"/>
</dbReference>
<proteinExistence type="inferred from homology"/>
<keyword evidence="4 6" id="KW-0663">Pyridoxal phosphate</keyword>
<dbReference type="InterPro" id="IPR015424">
    <property type="entry name" value="PyrdxlP-dep_Trfase"/>
</dbReference>
<sequence>MHPESDAFPRALDAAADAAHAWLAALDDRPIPPRVGVDQVKDTLGRELGDDATDPEDVVRALAAAVEPGLMGMPSARFYGWVIGGTQPAALAADWLVSAWDQNTALRAVTPGVIAAEELAGEWILDLLGLPAGADVGFVTGATVANFTCLAAARDAVLRDVGWDSSIQGLAGGPRVRVIVGMQRHDTVDHAVRMLGLGAPVVVPSDDEGRIDVAALEAELALDHGPTIVALQAGNLHSGAFDDFGPAVDAAHLAGAWVHVDGAFGLWAAASPRSRSLTAHVERADSWATDAHKTLSVPYDCGIAIVADPPSLRSAMGMTASYLSRTASADHADPHDRVPELSRRARGVPTYAALRAMGRDGVTALVDRLTDAATALAAGLSRLPGVEVLNDVVFTQVCVACADDASTDAWADALRADGVAFASSSHWRGRSVLRFSVSNWGTDAAQVERTLAAAASALARVSGALS</sequence>
<comment type="caution">
    <text evidence="7">The sequence shown here is derived from an EMBL/GenBank/DDBJ whole genome shotgun (WGS) entry which is preliminary data.</text>
</comment>
<evidence type="ECO:0000256" key="1">
    <source>
        <dbReference type="ARBA" id="ARBA00001933"/>
    </source>
</evidence>